<dbReference type="InterPro" id="IPR050469">
    <property type="entry name" value="Diguanylate_Cyclase"/>
</dbReference>
<dbReference type="Pfam" id="PF01590">
    <property type="entry name" value="GAF"/>
    <property type="match status" value="1"/>
</dbReference>
<evidence type="ECO:0000256" key="7">
    <source>
        <dbReference type="ARBA" id="ARBA00034247"/>
    </source>
</evidence>
<evidence type="ECO:0000313" key="10">
    <source>
        <dbReference type="EMBL" id="SMF14306.1"/>
    </source>
</evidence>
<feature type="transmembrane region" description="Helical" evidence="8">
    <location>
        <begin position="12"/>
        <end position="34"/>
    </location>
</feature>
<evidence type="ECO:0000256" key="2">
    <source>
        <dbReference type="ARBA" id="ARBA00012528"/>
    </source>
</evidence>
<dbReference type="NCBIfam" id="TIGR00254">
    <property type="entry name" value="GGDEF"/>
    <property type="match status" value="1"/>
</dbReference>
<dbReference type="GO" id="GO:0005886">
    <property type="term" value="C:plasma membrane"/>
    <property type="evidence" value="ECO:0007669"/>
    <property type="project" value="UniProtKB-SubCell"/>
</dbReference>
<dbReference type="GO" id="GO:1902201">
    <property type="term" value="P:negative regulation of bacterial-type flagellum-dependent cell motility"/>
    <property type="evidence" value="ECO:0007669"/>
    <property type="project" value="TreeGrafter"/>
</dbReference>
<dbReference type="Gene3D" id="3.30.450.40">
    <property type="match status" value="1"/>
</dbReference>
<keyword evidence="6 8" id="KW-0472">Membrane</keyword>
<dbReference type="SMART" id="SM00065">
    <property type="entry name" value="GAF"/>
    <property type="match status" value="1"/>
</dbReference>
<dbReference type="InterPro" id="IPR029787">
    <property type="entry name" value="Nucleotide_cyclase"/>
</dbReference>
<dbReference type="Gene3D" id="3.30.70.270">
    <property type="match status" value="1"/>
</dbReference>
<dbReference type="EC" id="2.7.7.65" evidence="2"/>
<dbReference type="PANTHER" id="PTHR45138">
    <property type="entry name" value="REGULATORY COMPONENTS OF SENSORY TRANSDUCTION SYSTEM"/>
    <property type="match status" value="1"/>
</dbReference>
<dbReference type="PROSITE" id="PS50887">
    <property type="entry name" value="GGDEF"/>
    <property type="match status" value="1"/>
</dbReference>
<dbReference type="Proteomes" id="UP000192920">
    <property type="component" value="Unassembled WGS sequence"/>
</dbReference>
<comment type="subcellular location">
    <subcellularLocation>
        <location evidence="1">Cell membrane</location>
        <topology evidence="1">Multi-pass membrane protein</topology>
    </subcellularLocation>
</comment>
<evidence type="ECO:0000256" key="5">
    <source>
        <dbReference type="ARBA" id="ARBA00022989"/>
    </source>
</evidence>
<evidence type="ECO:0000313" key="11">
    <source>
        <dbReference type="Proteomes" id="UP000192920"/>
    </source>
</evidence>
<keyword evidence="11" id="KW-1185">Reference proteome</keyword>
<dbReference type="FunFam" id="3.30.70.270:FF:000001">
    <property type="entry name" value="Diguanylate cyclase domain protein"/>
    <property type="match status" value="1"/>
</dbReference>
<dbReference type="Pfam" id="PF00990">
    <property type="entry name" value="GGDEF"/>
    <property type="match status" value="1"/>
</dbReference>
<protein>
    <recommendedName>
        <fullName evidence="2">diguanylate cyclase</fullName>
        <ecNumber evidence="2">2.7.7.65</ecNumber>
    </recommendedName>
</protein>
<feature type="domain" description="GGDEF" evidence="9">
    <location>
        <begin position="526"/>
        <end position="658"/>
    </location>
</feature>
<evidence type="ECO:0000256" key="1">
    <source>
        <dbReference type="ARBA" id="ARBA00004651"/>
    </source>
</evidence>
<dbReference type="InterPro" id="IPR033479">
    <property type="entry name" value="dCache_1"/>
</dbReference>
<dbReference type="InterPro" id="IPR043128">
    <property type="entry name" value="Rev_trsase/Diguanyl_cyclase"/>
</dbReference>
<dbReference type="AlphaFoldDB" id="A0A1Y6BK95"/>
<evidence type="ECO:0000256" key="6">
    <source>
        <dbReference type="ARBA" id="ARBA00023136"/>
    </source>
</evidence>
<evidence type="ECO:0000259" key="9">
    <source>
        <dbReference type="PROSITE" id="PS50887"/>
    </source>
</evidence>
<keyword evidence="5 8" id="KW-1133">Transmembrane helix</keyword>
<dbReference type="SUPFAM" id="SSF55073">
    <property type="entry name" value="Nucleotide cyclase"/>
    <property type="match status" value="1"/>
</dbReference>
<dbReference type="CDD" id="cd01949">
    <property type="entry name" value="GGDEF"/>
    <property type="match status" value="1"/>
</dbReference>
<evidence type="ECO:0000256" key="8">
    <source>
        <dbReference type="SAM" id="Phobius"/>
    </source>
</evidence>
<comment type="catalytic activity">
    <reaction evidence="7">
        <text>2 GTP = 3',3'-c-di-GMP + 2 diphosphate</text>
        <dbReference type="Rhea" id="RHEA:24898"/>
        <dbReference type="ChEBI" id="CHEBI:33019"/>
        <dbReference type="ChEBI" id="CHEBI:37565"/>
        <dbReference type="ChEBI" id="CHEBI:58805"/>
        <dbReference type="EC" id="2.7.7.65"/>
    </reaction>
</comment>
<dbReference type="PANTHER" id="PTHR45138:SF9">
    <property type="entry name" value="DIGUANYLATE CYCLASE DGCM-RELATED"/>
    <property type="match status" value="1"/>
</dbReference>
<organism evidence="10 11">
    <name type="scientific">Pseudogulbenkiania subflava DSM 22618</name>
    <dbReference type="NCBI Taxonomy" id="1123014"/>
    <lineage>
        <taxon>Bacteria</taxon>
        <taxon>Pseudomonadati</taxon>
        <taxon>Pseudomonadota</taxon>
        <taxon>Betaproteobacteria</taxon>
        <taxon>Neisseriales</taxon>
        <taxon>Chromobacteriaceae</taxon>
        <taxon>Pseudogulbenkiania</taxon>
    </lineage>
</organism>
<keyword evidence="4 8" id="KW-0812">Transmembrane</keyword>
<accession>A0A1Y6BK95</accession>
<sequence>MPYERRLRSTRTISHPLSILTIVGLMVVSLWFVLSVEQGRNHAAVERNAKTESANLVRAFGEHVARTFDEVDEALLILRQAWLDDRSDFDRKVQFLQSAYPKSLLVQVSVISSDGKLAYSTLDPNAKPVDLSDREHFRVHRDSRQDRLHISKPVKGRVSSRYSIQMTRPILGEGGRFEGVLVISLSPDYFGQFIESIDLGARGTLGLIGTDGIFRARGSSRKLDAQAIGTAVPSDRPFLRPSAPQQGSFEAKSVIDGINRLVTYRRLDGYPMVVSITQPVEDIFAAHERRWFRYRLLAGVISLLMVLGGALLARALHVQHQFRSRLLFVNDSLRTLNDIATQSSDTLQEQLQKALELGCRHLGVEFGIVSHVIGDCYQVESCCTPPATNLKAGDEFELAQTYCSITLNNADVVAIHHMSDSDYAGHPCFDAFKLECYIGSPVLVGGQLYGTVNFSSARPYGRTFDRSDIEFVRLLGRWVGSVIAEERSLSKLRALATTDELTGVLRRGHFTEIAEKEFSRAKRYGGRLSMFLIDLDYFKRINDSFGHHGGDETLKRVAVVFQQALRNCDTIGRLGGEEFAVLLPNTPEPEAQEVAERLRREVEECTIQALSGQIHVTISIGVAELAAEDDFTTIYNRCDAALYEAKHLGRNCVVTSSVFP</sequence>
<name>A0A1Y6BK95_9NEIS</name>
<dbReference type="CDD" id="cd12915">
    <property type="entry name" value="PDC2_DGC_like"/>
    <property type="match status" value="1"/>
</dbReference>
<keyword evidence="3" id="KW-1003">Cell membrane</keyword>
<reference evidence="11" key="1">
    <citation type="submission" date="2017-04" db="EMBL/GenBank/DDBJ databases">
        <authorList>
            <person name="Varghese N."/>
            <person name="Submissions S."/>
        </authorList>
    </citation>
    <scope>NUCLEOTIDE SEQUENCE [LARGE SCALE GENOMIC DNA]</scope>
    <source>
        <strain evidence="11">DSM 22618</strain>
    </source>
</reference>
<evidence type="ECO:0000256" key="3">
    <source>
        <dbReference type="ARBA" id="ARBA00022475"/>
    </source>
</evidence>
<evidence type="ECO:0000256" key="4">
    <source>
        <dbReference type="ARBA" id="ARBA00022692"/>
    </source>
</evidence>
<dbReference type="RefSeq" id="WP_234985918.1">
    <property type="nucleotide sequence ID" value="NZ_FXAG01000006.1"/>
</dbReference>
<dbReference type="SMART" id="SM00267">
    <property type="entry name" value="GGDEF"/>
    <property type="match status" value="1"/>
</dbReference>
<proteinExistence type="predicted"/>
<dbReference type="InterPro" id="IPR029016">
    <property type="entry name" value="GAF-like_dom_sf"/>
</dbReference>
<dbReference type="STRING" id="1123014.SAMN02745746_01561"/>
<dbReference type="GO" id="GO:0043709">
    <property type="term" value="P:cell adhesion involved in single-species biofilm formation"/>
    <property type="evidence" value="ECO:0007669"/>
    <property type="project" value="TreeGrafter"/>
</dbReference>
<dbReference type="InterPro" id="IPR003018">
    <property type="entry name" value="GAF"/>
</dbReference>
<dbReference type="GO" id="GO:0052621">
    <property type="term" value="F:diguanylate cyclase activity"/>
    <property type="evidence" value="ECO:0007669"/>
    <property type="project" value="UniProtKB-EC"/>
</dbReference>
<feature type="transmembrane region" description="Helical" evidence="8">
    <location>
        <begin position="296"/>
        <end position="316"/>
    </location>
</feature>
<dbReference type="SUPFAM" id="SSF55781">
    <property type="entry name" value="GAF domain-like"/>
    <property type="match status" value="1"/>
</dbReference>
<dbReference type="CDD" id="cd12914">
    <property type="entry name" value="PDC1_DGC_like"/>
    <property type="match status" value="1"/>
</dbReference>
<dbReference type="Gene3D" id="3.30.450.20">
    <property type="entry name" value="PAS domain"/>
    <property type="match status" value="2"/>
</dbReference>
<dbReference type="InterPro" id="IPR000160">
    <property type="entry name" value="GGDEF_dom"/>
</dbReference>
<dbReference type="EMBL" id="FXAG01000006">
    <property type="protein sequence ID" value="SMF14306.1"/>
    <property type="molecule type" value="Genomic_DNA"/>
</dbReference>
<gene>
    <name evidence="10" type="ORF">SAMN02745746_01561</name>
</gene>
<dbReference type="Pfam" id="PF02743">
    <property type="entry name" value="dCache_1"/>
    <property type="match status" value="1"/>
</dbReference>